<keyword evidence="3 5" id="KW-0560">Oxidoreductase</keyword>
<dbReference type="InterPro" id="IPR044861">
    <property type="entry name" value="IPNS-like_FE2OG_OXY"/>
</dbReference>
<organism evidence="7 8">
    <name type="scientific">[Myrmecia] bisecta</name>
    <dbReference type="NCBI Taxonomy" id="41462"/>
    <lineage>
        <taxon>Eukaryota</taxon>
        <taxon>Viridiplantae</taxon>
        <taxon>Chlorophyta</taxon>
        <taxon>core chlorophytes</taxon>
        <taxon>Trebouxiophyceae</taxon>
        <taxon>Trebouxiales</taxon>
        <taxon>Trebouxiaceae</taxon>
        <taxon>Myrmecia</taxon>
    </lineage>
</organism>
<dbReference type="PANTHER" id="PTHR10209">
    <property type="entry name" value="OXIDOREDUCTASE, 2OG-FE II OXYGENASE FAMILY PROTEIN"/>
    <property type="match status" value="1"/>
</dbReference>
<dbReference type="PRINTS" id="PR00682">
    <property type="entry name" value="IPNSYNTHASE"/>
</dbReference>
<dbReference type="Pfam" id="PF03171">
    <property type="entry name" value="2OG-FeII_Oxy"/>
    <property type="match status" value="1"/>
</dbReference>
<proteinExistence type="inferred from homology"/>
<evidence type="ECO:0000256" key="5">
    <source>
        <dbReference type="RuleBase" id="RU003682"/>
    </source>
</evidence>
<gene>
    <name evidence="7" type="ORF">WJX72_011582</name>
</gene>
<dbReference type="Proteomes" id="UP001489004">
    <property type="component" value="Unassembled WGS sequence"/>
</dbReference>
<evidence type="ECO:0000313" key="7">
    <source>
        <dbReference type="EMBL" id="KAK9830405.1"/>
    </source>
</evidence>
<keyword evidence="8" id="KW-1185">Reference proteome</keyword>
<name>A0AAW1RA12_9CHLO</name>
<dbReference type="InterPro" id="IPR005123">
    <property type="entry name" value="Oxoglu/Fe-dep_dioxygenase_dom"/>
</dbReference>
<comment type="similarity">
    <text evidence="1 5">Belongs to the iron/ascorbate-dependent oxidoreductase family.</text>
</comment>
<keyword evidence="4 5" id="KW-0408">Iron</keyword>
<dbReference type="PROSITE" id="PS51471">
    <property type="entry name" value="FE2OG_OXY"/>
    <property type="match status" value="1"/>
</dbReference>
<comment type="caution">
    <text evidence="7">The sequence shown here is derived from an EMBL/GenBank/DDBJ whole genome shotgun (WGS) entry which is preliminary data.</text>
</comment>
<feature type="domain" description="Fe2OG dioxygenase" evidence="6">
    <location>
        <begin position="169"/>
        <end position="270"/>
    </location>
</feature>
<dbReference type="PANTHER" id="PTHR10209:SF867">
    <property type="entry name" value="2-OXOGLUTARATE (2OG) AND FE(II)-DEPENDENT OXYGENASE SUPERFAMILY PROTEIN"/>
    <property type="match status" value="1"/>
</dbReference>
<evidence type="ECO:0000256" key="1">
    <source>
        <dbReference type="ARBA" id="ARBA00008056"/>
    </source>
</evidence>
<dbReference type="SUPFAM" id="SSF51197">
    <property type="entry name" value="Clavaminate synthase-like"/>
    <property type="match status" value="1"/>
</dbReference>
<dbReference type="GO" id="GO:0046872">
    <property type="term" value="F:metal ion binding"/>
    <property type="evidence" value="ECO:0007669"/>
    <property type="project" value="UniProtKB-KW"/>
</dbReference>
<dbReference type="EMBL" id="JALJOR010000001">
    <property type="protein sequence ID" value="KAK9830405.1"/>
    <property type="molecule type" value="Genomic_DNA"/>
</dbReference>
<dbReference type="InterPro" id="IPR027443">
    <property type="entry name" value="IPNS-like_sf"/>
</dbReference>
<sequence>MVAALPLPVIDLSRDEKEVVTALRSACLDHGFFCVSKHGISQEVIMQQFEESKKFYALDLETKMKYESDHNNIGFTPMGEQTLDPPNQTTGDTKESCYLRWPEVPADSELAKLPFMGPNKWPDADLPSFRPVFEAYMTALADLSARLTRLLALALHLPDTWFDDKFDHPFLTCRPIHYAEQASNPASGVFGAGAHTDWGFTTLLITDGTPGLQLNYKGEWLDVPPVDDAIVVNLGDLLQRWTNDQFKSTLHRVVTRSSKERYSCAFFVSPNVNALVECLPTCLKPGETPKHKPITCAAYQHGKYLETHSGYAALGATAPSTPACEEEAPL</sequence>
<dbReference type="GO" id="GO:0051213">
    <property type="term" value="F:dioxygenase activity"/>
    <property type="evidence" value="ECO:0007669"/>
    <property type="project" value="UniProtKB-ARBA"/>
</dbReference>
<evidence type="ECO:0000256" key="2">
    <source>
        <dbReference type="ARBA" id="ARBA00022723"/>
    </source>
</evidence>
<evidence type="ECO:0000256" key="4">
    <source>
        <dbReference type="ARBA" id="ARBA00023004"/>
    </source>
</evidence>
<reference evidence="7 8" key="1">
    <citation type="journal article" date="2024" name="Nat. Commun.">
        <title>Phylogenomics reveals the evolutionary origins of lichenization in chlorophyte algae.</title>
        <authorList>
            <person name="Puginier C."/>
            <person name="Libourel C."/>
            <person name="Otte J."/>
            <person name="Skaloud P."/>
            <person name="Haon M."/>
            <person name="Grisel S."/>
            <person name="Petersen M."/>
            <person name="Berrin J.G."/>
            <person name="Delaux P.M."/>
            <person name="Dal Grande F."/>
            <person name="Keller J."/>
        </authorList>
    </citation>
    <scope>NUCLEOTIDE SEQUENCE [LARGE SCALE GENOMIC DNA]</scope>
    <source>
        <strain evidence="7 8">SAG 2043</strain>
    </source>
</reference>
<dbReference type="Gene3D" id="2.60.120.330">
    <property type="entry name" value="B-lactam Antibiotic, Isopenicillin N Synthase, Chain"/>
    <property type="match status" value="1"/>
</dbReference>
<keyword evidence="2 5" id="KW-0479">Metal-binding</keyword>
<evidence type="ECO:0000256" key="3">
    <source>
        <dbReference type="ARBA" id="ARBA00023002"/>
    </source>
</evidence>
<evidence type="ECO:0000313" key="8">
    <source>
        <dbReference type="Proteomes" id="UP001489004"/>
    </source>
</evidence>
<dbReference type="InterPro" id="IPR026992">
    <property type="entry name" value="DIOX_N"/>
</dbReference>
<evidence type="ECO:0000259" key="6">
    <source>
        <dbReference type="PROSITE" id="PS51471"/>
    </source>
</evidence>
<dbReference type="Pfam" id="PF14226">
    <property type="entry name" value="DIOX_N"/>
    <property type="match status" value="1"/>
</dbReference>
<dbReference type="AlphaFoldDB" id="A0AAW1RA12"/>
<protein>
    <recommendedName>
        <fullName evidence="6">Fe2OG dioxygenase domain-containing protein</fullName>
    </recommendedName>
</protein>
<accession>A0AAW1RA12</accession>